<accession>A0A484BEA9</accession>
<evidence type="ECO:0000313" key="2">
    <source>
        <dbReference type="EMBL" id="TDG46330.1"/>
    </source>
</evidence>
<dbReference type="Proteomes" id="UP000295192">
    <property type="component" value="Unassembled WGS sequence"/>
</dbReference>
<comment type="caution">
    <text evidence="2">The sequence shown here is derived from an EMBL/GenBank/DDBJ whole genome shotgun (WGS) entry which is preliminary data.</text>
</comment>
<keyword evidence="3" id="KW-1185">Reference proteome</keyword>
<organism evidence="2 3">
    <name type="scientific">Drosophila navojoa</name>
    <name type="common">Fruit fly</name>
    <dbReference type="NCBI Taxonomy" id="7232"/>
    <lineage>
        <taxon>Eukaryota</taxon>
        <taxon>Metazoa</taxon>
        <taxon>Ecdysozoa</taxon>
        <taxon>Arthropoda</taxon>
        <taxon>Hexapoda</taxon>
        <taxon>Insecta</taxon>
        <taxon>Pterygota</taxon>
        <taxon>Neoptera</taxon>
        <taxon>Endopterygota</taxon>
        <taxon>Diptera</taxon>
        <taxon>Brachycera</taxon>
        <taxon>Muscomorpha</taxon>
        <taxon>Ephydroidea</taxon>
        <taxon>Drosophilidae</taxon>
        <taxon>Drosophila</taxon>
    </lineage>
</organism>
<feature type="compositionally biased region" description="Basic and acidic residues" evidence="1">
    <location>
        <begin position="47"/>
        <end position="59"/>
    </location>
</feature>
<evidence type="ECO:0000313" key="3">
    <source>
        <dbReference type="Proteomes" id="UP000295192"/>
    </source>
</evidence>
<dbReference type="EMBL" id="LSRL02000060">
    <property type="protein sequence ID" value="TDG46330.1"/>
    <property type="molecule type" value="Genomic_DNA"/>
</dbReference>
<evidence type="ECO:0000256" key="1">
    <source>
        <dbReference type="SAM" id="MobiDB-lite"/>
    </source>
</evidence>
<sequence length="116" mass="12709">MRARGGNRAPNTRPTATATATTTTTTAKQHSLSGERRRFCHPPSQGKGERRSCRAEMPKHGKPNGFSDVAQPSRCCRLPIASHRFASSRLASRRALFVCESPNGRSAHDSKVQIRP</sequence>
<reference evidence="2 3" key="1">
    <citation type="journal article" date="2019" name="J. Hered.">
        <title>An Improved Genome Assembly for Drosophila navojoa, the Basal Species in the mojavensis Cluster.</title>
        <authorList>
            <person name="Vanderlinde T."/>
            <person name="Dupim E.G."/>
            <person name="Nazario-Yepiz N.O."/>
            <person name="Carvalho A.B."/>
        </authorList>
    </citation>
    <scope>NUCLEOTIDE SEQUENCE [LARGE SCALE GENOMIC DNA]</scope>
    <source>
        <strain evidence="2">Navoj_Jal97</strain>
        <tissue evidence="2">Whole organism</tissue>
    </source>
</reference>
<protein>
    <submittedName>
        <fullName evidence="2">Uncharacterized protein</fullName>
    </submittedName>
</protein>
<dbReference type="AlphaFoldDB" id="A0A484BEA9"/>
<proteinExistence type="predicted"/>
<gene>
    <name evidence="2" type="ORF">AWZ03_007219</name>
</gene>
<feature type="region of interest" description="Disordered" evidence="1">
    <location>
        <begin position="1"/>
        <end position="71"/>
    </location>
</feature>
<feature type="compositionally biased region" description="Low complexity" evidence="1">
    <location>
        <begin position="7"/>
        <end position="27"/>
    </location>
</feature>
<name>A0A484BEA9_DRONA</name>